<dbReference type="Gene3D" id="6.10.140.2130">
    <property type="match status" value="1"/>
</dbReference>
<feature type="repeat" description="RPEL" evidence="4">
    <location>
        <begin position="150"/>
        <end position="175"/>
    </location>
</feature>
<evidence type="ECO:0000256" key="4">
    <source>
        <dbReference type="PROSITE-ProRule" id="PRU00401"/>
    </source>
</evidence>
<feature type="repeat" description="RPEL" evidence="4">
    <location>
        <begin position="573"/>
        <end position="598"/>
    </location>
</feature>
<gene>
    <name evidence="7" type="primary">PHACTR2</name>
    <name evidence="7" type="synonym">phactr2</name>
</gene>
<feature type="compositionally biased region" description="Basic and acidic residues" evidence="6">
    <location>
        <begin position="333"/>
        <end position="355"/>
    </location>
</feature>
<protein>
    <recommendedName>
        <fullName evidence="5">Phosphatase and actin regulator</fullName>
    </recommendedName>
</protein>
<reference evidence="7" key="3">
    <citation type="submission" date="2025-09" db="UniProtKB">
        <authorList>
            <consortium name="Ensembl"/>
        </authorList>
    </citation>
    <scope>IDENTIFICATION</scope>
</reference>
<dbReference type="SMART" id="SM00707">
    <property type="entry name" value="RPEL"/>
    <property type="match status" value="4"/>
</dbReference>
<dbReference type="OrthoDB" id="5563016at2759"/>
<feature type="repeat" description="RPEL" evidence="4">
    <location>
        <begin position="535"/>
        <end position="560"/>
    </location>
</feature>
<organism evidence="7 8">
    <name type="scientific">Scleropages formosus</name>
    <name type="common">Asian bonytongue</name>
    <name type="synonym">Osteoglossum formosum</name>
    <dbReference type="NCBI Taxonomy" id="113540"/>
    <lineage>
        <taxon>Eukaryota</taxon>
        <taxon>Metazoa</taxon>
        <taxon>Chordata</taxon>
        <taxon>Craniata</taxon>
        <taxon>Vertebrata</taxon>
        <taxon>Euteleostomi</taxon>
        <taxon>Actinopterygii</taxon>
        <taxon>Neopterygii</taxon>
        <taxon>Teleostei</taxon>
        <taxon>Osteoglossocephala</taxon>
        <taxon>Osteoglossomorpha</taxon>
        <taxon>Osteoglossiformes</taxon>
        <taxon>Osteoglossidae</taxon>
        <taxon>Scleropages</taxon>
    </lineage>
</organism>
<dbReference type="Proteomes" id="UP000694397">
    <property type="component" value="Chromosome 4"/>
</dbReference>
<dbReference type="AlphaFoldDB" id="A0A8C9V5N5"/>
<keyword evidence="2 5" id="KW-0677">Repeat</keyword>
<reference evidence="7" key="2">
    <citation type="submission" date="2025-08" db="UniProtKB">
        <authorList>
            <consortium name="Ensembl"/>
        </authorList>
    </citation>
    <scope>IDENTIFICATION</scope>
</reference>
<proteinExistence type="inferred from homology"/>
<feature type="compositionally biased region" description="Basic and acidic residues" evidence="6">
    <location>
        <begin position="224"/>
        <end position="235"/>
    </location>
</feature>
<keyword evidence="3 5" id="KW-0009">Actin-binding</keyword>
<feature type="compositionally biased region" description="Polar residues" evidence="6">
    <location>
        <begin position="296"/>
        <end position="307"/>
    </location>
</feature>
<feature type="compositionally biased region" description="Polar residues" evidence="6">
    <location>
        <begin position="356"/>
        <end position="367"/>
    </location>
</feature>
<feature type="compositionally biased region" description="Acidic residues" evidence="6">
    <location>
        <begin position="508"/>
        <end position="522"/>
    </location>
</feature>
<dbReference type="GO" id="GO:0030036">
    <property type="term" value="P:actin cytoskeleton organization"/>
    <property type="evidence" value="ECO:0007669"/>
    <property type="project" value="TreeGrafter"/>
</dbReference>
<dbReference type="GeneTree" id="ENSGT00940000157628"/>
<evidence type="ECO:0000313" key="7">
    <source>
        <dbReference type="Ensembl" id="ENSSFOP00015024372.2"/>
    </source>
</evidence>
<dbReference type="GO" id="GO:0003779">
    <property type="term" value="F:actin binding"/>
    <property type="evidence" value="ECO:0007669"/>
    <property type="project" value="UniProtKB-KW"/>
</dbReference>
<accession>A0A8C9V5N5</accession>
<evidence type="ECO:0000256" key="6">
    <source>
        <dbReference type="SAM" id="MobiDB-lite"/>
    </source>
</evidence>
<feature type="compositionally biased region" description="Polar residues" evidence="6">
    <location>
        <begin position="316"/>
        <end position="332"/>
    </location>
</feature>
<feature type="compositionally biased region" description="Low complexity" evidence="6">
    <location>
        <begin position="256"/>
        <end position="268"/>
    </location>
</feature>
<evidence type="ECO:0000256" key="3">
    <source>
        <dbReference type="ARBA" id="ARBA00023203"/>
    </source>
</evidence>
<dbReference type="PROSITE" id="PS51073">
    <property type="entry name" value="RPEL"/>
    <property type="match status" value="4"/>
</dbReference>
<keyword evidence="8" id="KW-1185">Reference proteome</keyword>
<feature type="repeat" description="RPEL" evidence="4">
    <location>
        <begin position="611"/>
        <end position="636"/>
    </location>
</feature>
<sequence length="692" mass="75012">WLADSGILLLCVTRRPCQTSLAAASTCTDFFLFSFFPFHRPIAAESLFGLWLGNSGPCVTRRTGPGTGVWGVPSLQRCLRSKGVNSTHTPPPGLVDGLEKASLANSDVVVADTQNPPLKQKGKLSSLGKIFKPWKWRKKKTSDKFQDLSKVLERKISTRQTREELIRRGVLIPDQDADVQVSSETSNGHTAPVSVEVAATEEVRVEVSAPEDPEGEKAALSAEPDDKTEKKEGKPNPKGTRARTREGVAKKAQGTAAAKVSGGVAGAAAKKEGSGGGKKPPKSGGKQPSAPPSKANPRNNNRGNAKSTHPKKAGGTSKNSAQPTPSSSAEPQKNTKEGRSNAGGPDRKPAKRTEGTKTTGQPKTSPSADARSSGGREPGPPQEARLGEEPAVDGPSQPGEESKEASEAPPTGEGGGDTEEDASLTDSPSETFSDCPEEPLGPADDGDGAGVRVEADGPPERSPQPTVGEARPQARIAENPPVSIIPNSNRESQASDSDSDGPILYRSEEEEEEEEEDEDDEGASSSLASKIRRRDTLAIKLGNRPSKKELEEKNILPRTSATERQELRQQIGCKLVRRLSQRPTTEELEQRNILKQKNEEEEHEAKQEIKRRLTRKLSVRPTVAELVARRILRFNEYVEVTDAKDYDRRADKPWTRLTPADKAAIRKELNEFKSKEMEVHEESKQFTRFHRP</sequence>
<dbReference type="PANTHER" id="PTHR12751">
    <property type="entry name" value="PHOSPHATASE AND ACTIN REGULATOR PHACTR"/>
    <property type="match status" value="1"/>
</dbReference>
<evidence type="ECO:0000256" key="2">
    <source>
        <dbReference type="ARBA" id="ARBA00022737"/>
    </source>
</evidence>
<reference evidence="7 8" key="1">
    <citation type="submission" date="2019-04" db="EMBL/GenBank/DDBJ databases">
        <authorList>
            <consortium name="Wellcome Sanger Institute Data Sharing"/>
        </authorList>
    </citation>
    <scope>NUCLEOTIDE SEQUENCE [LARGE SCALE GENOMIC DNA]</scope>
</reference>
<dbReference type="InterPro" id="IPR004018">
    <property type="entry name" value="RPEL_repeat"/>
</dbReference>
<dbReference type="GO" id="GO:0004864">
    <property type="term" value="F:protein phosphatase inhibitor activity"/>
    <property type="evidence" value="ECO:0007669"/>
    <property type="project" value="UniProtKB-UniRule"/>
</dbReference>
<evidence type="ECO:0000256" key="1">
    <source>
        <dbReference type="ARBA" id="ARBA00009795"/>
    </source>
</evidence>
<evidence type="ECO:0000313" key="8">
    <source>
        <dbReference type="Proteomes" id="UP000694397"/>
    </source>
</evidence>
<comment type="subunit">
    <text evidence="5">Binds PPP1CA and actin.</text>
</comment>
<dbReference type="Pfam" id="PF02755">
    <property type="entry name" value="RPEL"/>
    <property type="match status" value="4"/>
</dbReference>
<feature type="compositionally biased region" description="Polar residues" evidence="6">
    <location>
        <begin position="485"/>
        <end position="496"/>
    </location>
</feature>
<dbReference type="Ensembl" id="ENSSFOT00015024638.2">
    <property type="protein sequence ID" value="ENSSFOP00015024372.2"/>
    <property type="gene ID" value="ENSSFOG00015015624.2"/>
</dbReference>
<dbReference type="PANTHER" id="PTHR12751:SF5">
    <property type="entry name" value="PHOSPHATASE AND ACTIN REGULATOR 2"/>
    <property type="match status" value="1"/>
</dbReference>
<comment type="similarity">
    <text evidence="1 5">Belongs to the phosphatase and actin regulator family.</text>
</comment>
<feature type="compositionally biased region" description="Polar residues" evidence="6">
    <location>
        <begin position="180"/>
        <end position="189"/>
    </location>
</feature>
<dbReference type="Gene3D" id="6.10.140.1750">
    <property type="match status" value="1"/>
</dbReference>
<feature type="compositionally biased region" description="Low complexity" evidence="6">
    <location>
        <begin position="190"/>
        <end position="200"/>
    </location>
</feature>
<feature type="region of interest" description="Disordered" evidence="6">
    <location>
        <begin position="177"/>
        <end position="566"/>
    </location>
</feature>
<evidence type="ECO:0000256" key="5">
    <source>
        <dbReference type="RuleBase" id="RU301113"/>
    </source>
</evidence>
<name>A0A8C9V5N5_SCLFO</name>
<feature type="compositionally biased region" description="Basic and acidic residues" evidence="6">
    <location>
        <begin position="546"/>
        <end position="566"/>
    </location>
</feature>